<dbReference type="EMBL" id="FQNC01000041">
    <property type="protein sequence ID" value="SGY29343.1"/>
    <property type="molecule type" value="Genomic_DNA"/>
</dbReference>
<feature type="compositionally biased region" description="Low complexity" evidence="9">
    <location>
        <begin position="56"/>
        <end position="81"/>
    </location>
</feature>
<keyword evidence="6" id="KW-0677">Repeat</keyword>
<dbReference type="SUPFAM" id="SSF48452">
    <property type="entry name" value="TPR-like"/>
    <property type="match status" value="1"/>
</dbReference>
<evidence type="ECO:0000259" key="10">
    <source>
        <dbReference type="Pfam" id="PF13844"/>
    </source>
</evidence>
<dbReference type="InterPro" id="IPR011990">
    <property type="entry name" value="TPR-like_helical_dom_sf"/>
</dbReference>
<feature type="region of interest" description="Disordered" evidence="9">
    <location>
        <begin position="341"/>
        <end position="368"/>
    </location>
</feature>
<dbReference type="EC" id="2.4.1.255" evidence="3"/>
<dbReference type="GO" id="GO:0097363">
    <property type="term" value="F:protein O-acetylglucosaminyltransferase activity"/>
    <property type="evidence" value="ECO:0007669"/>
    <property type="project" value="UniProtKB-EC"/>
</dbReference>
<feature type="compositionally biased region" description="Polar residues" evidence="9">
    <location>
        <begin position="258"/>
        <end position="267"/>
    </location>
</feature>
<dbReference type="Pfam" id="PF13374">
    <property type="entry name" value="TPR_10"/>
    <property type="match status" value="1"/>
</dbReference>
<dbReference type="Proteomes" id="UP000249464">
    <property type="component" value="Unassembled WGS sequence"/>
</dbReference>
<feature type="domain" description="O-GlcNAc transferase C-terminal" evidence="10">
    <location>
        <begin position="1387"/>
        <end position="1570"/>
    </location>
</feature>
<feature type="region of interest" description="Disordered" evidence="9">
    <location>
        <begin position="418"/>
        <end position="438"/>
    </location>
</feature>
<evidence type="ECO:0000256" key="6">
    <source>
        <dbReference type="ARBA" id="ARBA00022737"/>
    </source>
</evidence>
<reference evidence="11 12" key="1">
    <citation type="submission" date="2016-11" db="EMBL/GenBank/DDBJ databases">
        <authorList>
            <person name="Jaros S."/>
            <person name="Januszkiewicz K."/>
            <person name="Wedrychowicz H."/>
        </authorList>
    </citation>
    <scope>NUCLEOTIDE SEQUENCE [LARGE SCALE GENOMIC DNA]</scope>
</reference>
<feature type="compositionally biased region" description="Low complexity" evidence="9">
    <location>
        <begin position="418"/>
        <end position="433"/>
    </location>
</feature>
<feature type="region of interest" description="Disordered" evidence="9">
    <location>
        <begin position="127"/>
        <end position="148"/>
    </location>
</feature>
<evidence type="ECO:0000256" key="9">
    <source>
        <dbReference type="SAM" id="MobiDB-lite"/>
    </source>
</evidence>
<dbReference type="UniPathway" id="UPA00378"/>
<comment type="similarity">
    <text evidence="2">Belongs to the glycosyltransferase 41 family. O-GlcNAc transferase subfamily.</text>
</comment>
<evidence type="ECO:0000256" key="1">
    <source>
        <dbReference type="ARBA" id="ARBA00004922"/>
    </source>
</evidence>
<organism evidence="11 12">
    <name type="scientific">Microbotryum silenes-dioicae</name>
    <dbReference type="NCBI Taxonomy" id="796604"/>
    <lineage>
        <taxon>Eukaryota</taxon>
        <taxon>Fungi</taxon>
        <taxon>Dikarya</taxon>
        <taxon>Basidiomycota</taxon>
        <taxon>Pucciniomycotina</taxon>
        <taxon>Microbotryomycetes</taxon>
        <taxon>Microbotryales</taxon>
        <taxon>Microbotryaceae</taxon>
        <taxon>Microbotryum</taxon>
    </lineage>
</organism>
<evidence type="ECO:0000256" key="2">
    <source>
        <dbReference type="ARBA" id="ARBA00005386"/>
    </source>
</evidence>
<dbReference type="GO" id="GO:0006493">
    <property type="term" value="P:protein O-linked glycosylation"/>
    <property type="evidence" value="ECO:0007669"/>
    <property type="project" value="TreeGrafter"/>
</dbReference>
<accession>A0A2X0NVC0</accession>
<feature type="repeat" description="TPR" evidence="8">
    <location>
        <begin position="1166"/>
        <end position="1199"/>
    </location>
</feature>
<sequence length="1989" mass="214964">MSDSHVDAQGAPASHHQTPAIGGGVGLAMPSTSEIPIPAVINSSETTTPGPEIEMSLSSLPSTSALQALPPSPPLAISGAPQKPADGTPSQLHSTTGSQQSQQFRPPRLDLARARAVSASRSLTSQIPFDLPSASSPDPSPTYLRSPYSSSTHFPVLPASQPVPNQVVQTAVQVASILSLPAPLLLTLARTNSPTEQRRIATRMDAASYLSSMALPPPSPSALVPDLEGSELFGPNAPISGSEPTSGANGVGNEPNGHGSSTKSSPNAVIPARRPSLPFTSIGDHPALPLLLGQVFSPPTPGIVAPSTPASEGPLGWLSKKPIFSSIEDWSYQAARERVAQAKRAPTTPSSVFDPSSSTARPPMAPLPSFSEREISTIAKRMARWALKEQVDQVGQQVEANKEKAVLLAVEAAARSSSASGASPTSIPTSTSGLKAKDTPNIDLSAYAATYKRQLDALASGYFAQLHREAVKRLANAAQSPVAQNATSSGPDLAHQAASASTSSAIAPTDFSLNGLAQITGGTEQAQAIHVQAAAAAAIAANSLAAKEMASVAGTALENLGVDVPQHIQDRSHVGGLDLLELRPETIAAPPTSTPSTTAPSEPGATTSAADSTVDLSSAADPISQASAAVSTILEQVNLGGEFTPEKRDYFLSYAHSLYAKDPYSSDLLPLLHTLEEIHPDHLPTLLLSSCVYYTRGEYESSLYYNKKLLMKDPGYVEAMSNIGTTLRAMGRWQEAEAWWWKAIKLRPTYWDATENLLGVLCNPVSTSQQGQNGGSDGAPAPATEPRYQQALELCNFVEVQIFASESGLSIGFEPSRDAIATYASPEGKLERPRRLPQSIPMNQVHRLQNLLYAKGNLRLAVHNAAAAQEEYEKAIELALSLPASIRASQTTIYPVGGCSTRDFVVAAFIMAKVLNTHAQFNGNSSESRHAVGDVLHKLGLADERGRMNFAHLIGIIQRGGDHYVEGLLRLGGGVLPAVLVTPEQTFRMLPYIFGEFQGVLPSLREADGIDDPSKATAIQQVKQTTSTMILTLAKVFQDSAAQSGPANKLTLGGIPCSPSLLLPMYYLALALHPSPSTCNNLGILLSTVNATAIVAPAQLGLPPTSPRSVLSGQDFALRYYNAGLKLDTKHPHLYTNLGSLLKDMGNLPEAIRHYKKAVECNPKFDVALANLANAIKDSGQIQESIPYYKRAVELNPNFPEATCGLVNALGGVCDWAGRGGVNEEWIVDNETRLAPAPPAKAGAFSSSSGYMGQISALVGSQLADGMGYGAGSLRAVGDLDHWLRIISQAIYGLAPEQVGDAMSTWKFRLEFLLNPKNRKAYPHNEGGYLIRLVERLMRRIQRRWYISTYGPNIAAAPTALRIMPTPEDLVSYRRPMLPPVLPPVGVPTVLPFHCFTLPVSAREIRLISHRTGLSISRATLNQPWMPDFVLPPPRPPIQGVLNIGYVSSDLGNHPLSHLMQSVFGFHDTTCFNIFVYATSASDRSPYRLKIEAESQNFYDVSARSTQEIVDQIVRDEIHVLINLSGYTKGAKNEIFAARPAPVQMSYMGFAGTLAAGWCDYFIVDPIVCPPGLVSGDHWRARAGLKAASPDVQGVDSPTDFEGDPDPEAMTEDYVYTEKLLYLPHSYFVTDHKQAWREDETAGLTVGEPPFVHSGMPNELYAIEEARRWHMRRELFPGIRDDTFIFANWNQLYKIDPFIFRIWLNILAKFPNSILWLLRFPAPGEAHLKSTALKWAGPEVAARIIFTDVANKVRSLILEKCLFLRAHRSPVYSQNEHVRRGRVADLFLDTTEVRETDPTTSLNLADFEAYFFSPDAMQCNAHTTAADILWSGTPLLTYPRHAHKMASRVAASIAVATGLGPRMIVSSDEEYEKRALQLASTLTYDYVLPDPAAPAQSIYSRQQRIGRGELADMRKTLYLTRETSPLFDTRRWVRNMEAGVFEAWKRWVNGTEFEDAGEWGTGVERESGSIWVVDAFDGTNLASRAPYSK</sequence>
<feature type="region of interest" description="Disordered" evidence="9">
    <location>
        <begin position="587"/>
        <end position="613"/>
    </location>
</feature>
<evidence type="ECO:0000256" key="3">
    <source>
        <dbReference type="ARBA" id="ARBA00011970"/>
    </source>
</evidence>
<dbReference type="PROSITE" id="PS50293">
    <property type="entry name" value="TPR_REGION"/>
    <property type="match status" value="1"/>
</dbReference>
<name>A0A2X0NVC0_9BASI</name>
<feature type="region of interest" description="Disordered" evidence="9">
    <location>
        <begin position="1"/>
        <end position="108"/>
    </location>
</feature>
<evidence type="ECO:0000313" key="12">
    <source>
        <dbReference type="Proteomes" id="UP000249464"/>
    </source>
</evidence>
<evidence type="ECO:0000256" key="4">
    <source>
        <dbReference type="ARBA" id="ARBA00022676"/>
    </source>
</evidence>
<dbReference type="Pfam" id="PF13181">
    <property type="entry name" value="TPR_8"/>
    <property type="match status" value="1"/>
</dbReference>
<keyword evidence="4" id="KW-0328">Glycosyltransferase</keyword>
<feature type="compositionally biased region" description="Polar residues" evidence="9">
    <location>
        <begin position="347"/>
        <end position="360"/>
    </location>
</feature>
<dbReference type="InterPro" id="IPR019734">
    <property type="entry name" value="TPR_rpt"/>
</dbReference>
<dbReference type="Gene3D" id="1.25.40.10">
    <property type="entry name" value="Tetratricopeptide repeat domain"/>
    <property type="match status" value="3"/>
</dbReference>
<keyword evidence="12" id="KW-1185">Reference proteome</keyword>
<comment type="pathway">
    <text evidence="1">Protein modification; protein glycosylation.</text>
</comment>
<feature type="region of interest" description="Disordered" evidence="9">
    <location>
        <begin position="227"/>
        <end position="277"/>
    </location>
</feature>
<feature type="repeat" description="TPR" evidence="8">
    <location>
        <begin position="1132"/>
        <end position="1165"/>
    </location>
</feature>
<gene>
    <name evidence="11" type="primary">BQ5605_C002g01044</name>
    <name evidence="11" type="ORF">BQ5605_C002G01044</name>
</gene>
<dbReference type="PROSITE" id="PS50005">
    <property type="entry name" value="TPR"/>
    <property type="match status" value="3"/>
</dbReference>
<proteinExistence type="inferred from homology"/>
<keyword evidence="7 8" id="KW-0802">TPR repeat</keyword>
<keyword evidence="5" id="KW-0808">Transferase</keyword>
<evidence type="ECO:0000256" key="7">
    <source>
        <dbReference type="ARBA" id="ARBA00022803"/>
    </source>
</evidence>
<feature type="domain" description="O-GlcNAc transferase C-terminal" evidence="10">
    <location>
        <begin position="1678"/>
        <end position="1752"/>
    </location>
</feature>
<feature type="repeat" description="TPR" evidence="8">
    <location>
        <begin position="717"/>
        <end position="750"/>
    </location>
</feature>
<dbReference type="SMART" id="SM00028">
    <property type="entry name" value="TPR"/>
    <property type="match status" value="3"/>
</dbReference>
<feature type="domain" description="O-GlcNAc transferase C-terminal" evidence="10">
    <location>
        <begin position="1815"/>
        <end position="1884"/>
    </location>
</feature>
<feature type="region of interest" description="Disordered" evidence="9">
    <location>
        <begin position="482"/>
        <end position="501"/>
    </location>
</feature>
<dbReference type="Pfam" id="PF00515">
    <property type="entry name" value="TPR_1"/>
    <property type="match status" value="1"/>
</dbReference>
<dbReference type="PANTHER" id="PTHR44998:SF1">
    <property type="entry name" value="UDP-N-ACETYLGLUCOSAMINE--PEPTIDE N-ACETYLGLUCOSAMINYLTRANSFERASE 110 KDA SUBUNIT"/>
    <property type="match status" value="1"/>
</dbReference>
<dbReference type="PANTHER" id="PTHR44998">
    <property type="match status" value="1"/>
</dbReference>
<dbReference type="Gene3D" id="3.40.50.2000">
    <property type="entry name" value="Glycogen Phosphorylase B"/>
    <property type="match status" value="2"/>
</dbReference>
<dbReference type="STRING" id="796604.A0A2X0NVC0"/>
<dbReference type="Pfam" id="PF13844">
    <property type="entry name" value="Glyco_transf_41"/>
    <property type="match status" value="3"/>
</dbReference>
<dbReference type="Gene3D" id="3.40.50.11380">
    <property type="match status" value="1"/>
</dbReference>
<evidence type="ECO:0000313" key="11">
    <source>
        <dbReference type="EMBL" id="SGY29343.1"/>
    </source>
</evidence>
<protein>
    <recommendedName>
        <fullName evidence="3">protein O-GlcNAc transferase</fullName>
        <ecNumber evidence="3">2.4.1.255</ecNumber>
    </recommendedName>
</protein>
<evidence type="ECO:0000256" key="5">
    <source>
        <dbReference type="ARBA" id="ARBA00022679"/>
    </source>
</evidence>
<feature type="compositionally biased region" description="Low complexity" evidence="9">
    <location>
        <begin position="587"/>
        <end position="610"/>
    </location>
</feature>
<dbReference type="InterPro" id="IPR029489">
    <property type="entry name" value="OGT/SEC/SPY_C"/>
</dbReference>
<evidence type="ECO:0000256" key="8">
    <source>
        <dbReference type="PROSITE-ProRule" id="PRU00339"/>
    </source>
</evidence>
<feature type="compositionally biased region" description="Polar residues" evidence="9">
    <location>
        <begin position="88"/>
        <end position="104"/>
    </location>
</feature>